<feature type="compositionally biased region" description="Basic and acidic residues" evidence="1">
    <location>
        <begin position="438"/>
        <end position="464"/>
    </location>
</feature>
<feature type="compositionally biased region" description="Polar residues" evidence="1">
    <location>
        <begin position="792"/>
        <end position="803"/>
    </location>
</feature>
<organism evidence="2 3">
    <name type="scientific">Durusdinium trenchii</name>
    <dbReference type="NCBI Taxonomy" id="1381693"/>
    <lineage>
        <taxon>Eukaryota</taxon>
        <taxon>Sar</taxon>
        <taxon>Alveolata</taxon>
        <taxon>Dinophyceae</taxon>
        <taxon>Suessiales</taxon>
        <taxon>Symbiodiniaceae</taxon>
        <taxon>Durusdinium</taxon>
    </lineage>
</organism>
<feature type="compositionally biased region" description="Polar residues" evidence="1">
    <location>
        <begin position="189"/>
        <end position="199"/>
    </location>
</feature>
<proteinExistence type="predicted"/>
<dbReference type="EMBL" id="CAXAMM010024335">
    <property type="protein sequence ID" value="CAK9055067.1"/>
    <property type="molecule type" value="Genomic_DNA"/>
</dbReference>
<comment type="caution">
    <text evidence="2">The sequence shown here is derived from an EMBL/GenBank/DDBJ whole genome shotgun (WGS) entry which is preliminary data.</text>
</comment>
<feature type="compositionally biased region" description="Basic and acidic residues" evidence="1">
    <location>
        <begin position="247"/>
        <end position="274"/>
    </location>
</feature>
<feature type="compositionally biased region" description="Basic residues" evidence="1">
    <location>
        <begin position="534"/>
        <end position="543"/>
    </location>
</feature>
<feature type="compositionally biased region" description="Polar residues" evidence="1">
    <location>
        <begin position="558"/>
        <end position="573"/>
    </location>
</feature>
<feature type="region of interest" description="Disordered" evidence="1">
    <location>
        <begin position="215"/>
        <end position="881"/>
    </location>
</feature>
<evidence type="ECO:0000256" key="1">
    <source>
        <dbReference type="SAM" id="MobiDB-lite"/>
    </source>
</evidence>
<reference evidence="2 3" key="1">
    <citation type="submission" date="2024-02" db="EMBL/GenBank/DDBJ databases">
        <authorList>
            <person name="Chen Y."/>
            <person name="Shah S."/>
            <person name="Dougan E. K."/>
            <person name="Thang M."/>
            <person name="Chan C."/>
        </authorList>
    </citation>
    <scope>NUCLEOTIDE SEQUENCE [LARGE SCALE GENOMIC DNA]</scope>
</reference>
<feature type="region of interest" description="Disordered" evidence="1">
    <location>
        <begin position="124"/>
        <end position="203"/>
    </location>
</feature>
<feature type="compositionally biased region" description="Polar residues" evidence="1">
    <location>
        <begin position="644"/>
        <end position="659"/>
    </location>
</feature>
<feature type="compositionally biased region" description="Basic and acidic residues" evidence="1">
    <location>
        <begin position="401"/>
        <end position="429"/>
    </location>
</feature>
<keyword evidence="3" id="KW-1185">Reference proteome</keyword>
<feature type="compositionally biased region" description="Basic residues" evidence="1">
    <location>
        <begin position="773"/>
        <end position="783"/>
    </location>
</feature>
<sequence>MSSNRCELCGAPFQGGDEHYLPCKHVCHKTCAEEMHHFLGDDNPCGCRRASSTELELRESGIASIRGQPSRSVKLLLELVKSKQPSEVPARAYVALATAYTSGQGVQKDPDIAKKFCSLARERLEQDKEDDSNRAKEGNAARQQSSQFGRRGYLQERDRGSCRSRSRSLARRREGRRERHASCSLPRKSGSTRTVSQADVQRRLRDFRKIPDIRDVRASAASRRSRSRTPRERVRQGTRPKARAKARSNERRDRSDSRSPRPRPKNAEEGTSQRRRERVASSSSTPRRTKARADGRRIDSRSPPPRPKHAGEGRRQARSASLSPAKTEARPKTRARPLSAAPKAASGRSASLSPAKTEARPKTRARPLSAAPKAASGSKGGDLPAKRILRRLTQKGAASIGEHRQGFDPEELKSEQCPIDMERPTVNRTERKRKRRRIEAPKPKRKAEGFERCEHETSLEEMPRRASYWRPPALTQHHDKSNSQPAPEMTPTEPACESQISSELSAPTPPHPTPTPATTTLSEPPEEAQLFRPPKSKSSKARKLPPPPPRKEVVESALKQSPRPSGAQASQELPVTLQAPEESALPPKPAAQPKSEVVPPTSTKEPRIEAASEVDPAASCQRPSPAKPLTGATTLEEPVVKSALKQSPRPSGAQASQELPVTLQAPEESAPPPKPAAQPKSEVVPPTSTKEPRTEAASEVDPAASCQRPSPAKPLTGATTLEEPEAEPADGKQPKPTCSIGRVGPAPKVPKPSAKEAAKGVNLAQSVPGPMSSRKRLPLRKPTLKVEETMAKSPQQPSGMQESSKPRPSLKAPEESAPPPKPAAQPKSEVVPPTSTKEPRIEAASEVDSAASCQRPSPAKPLTGATTLEEPAASTPGSSETMVEPDAVEASMERNFREWLLSLDNRRGNLLQYFDALKREFECDFRLLKSAIITDEIEGSLLHAIEPSLWSICGVKSIGHKMLLAKGIHKLK</sequence>
<evidence type="ECO:0000313" key="2">
    <source>
        <dbReference type="EMBL" id="CAK9055067.1"/>
    </source>
</evidence>
<accession>A0ABP0MWM8</accession>
<feature type="compositionally biased region" description="Basic and acidic residues" evidence="1">
    <location>
        <begin position="124"/>
        <end position="139"/>
    </location>
</feature>
<feature type="compositionally biased region" description="Basic and acidic residues" evidence="1">
    <location>
        <begin position="291"/>
        <end position="300"/>
    </location>
</feature>
<protein>
    <submittedName>
        <fullName evidence="2">Uncharacterized protein</fullName>
    </submittedName>
</protein>
<dbReference type="Proteomes" id="UP001642464">
    <property type="component" value="Unassembled WGS sequence"/>
</dbReference>
<feature type="compositionally biased region" description="Basic residues" evidence="1">
    <location>
        <begin position="236"/>
        <end position="246"/>
    </location>
</feature>
<gene>
    <name evidence="2" type="ORF">SCF082_LOCUS29823</name>
</gene>
<feature type="compositionally biased region" description="Basic and acidic residues" evidence="1">
    <location>
        <begin position="171"/>
        <end position="181"/>
    </location>
</feature>
<evidence type="ECO:0000313" key="3">
    <source>
        <dbReference type="Proteomes" id="UP001642464"/>
    </source>
</evidence>
<name>A0ABP0MWM8_9DINO</name>